<evidence type="ECO:0000259" key="8">
    <source>
        <dbReference type="PROSITE" id="PS51351"/>
    </source>
</evidence>
<reference evidence="9 10" key="1">
    <citation type="journal article" date="2020" name="IScience">
        <title>Genome Sequencing of the Endangered Kingdonia uniflora (Circaeasteraceae, Ranunculales) Reveals Potential Mechanisms of Evolutionary Specialization.</title>
        <authorList>
            <person name="Sun Y."/>
            <person name="Deng T."/>
            <person name="Zhang A."/>
            <person name="Moore M.J."/>
            <person name="Landis J.B."/>
            <person name="Lin N."/>
            <person name="Zhang H."/>
            <person name="Zhang X."/>
            <person name="Huang J."/>
            <person name="Zhang X."/>
            <person name="Sun H."/>
            <person name="Wang H."/>
        </authorList>
    </citation>
    <scope>NUCLEOTIDE SEQUENCE [LARGE SCALE GENOMIC DNA]</scope>
    <source>
        <strain evidence="9">TB1705</strain>
        <tissue evidence="9">Leaf</tissue>
    </source>
</reference>
<dbReference type="PANTHER" id="PTHR12716:SF8">
    <property type="entry name" value="TRANSCRIPTION INITIATION FACTOR IIE SUBUNIT BETA"/>
    <property type="match status" value="1"/>
</dbReference>
<accession>A0A7J7N988</accession>
<dbReference type="GO" id="GO:0001097">
    <property type="term" value="F:TFIIH-class transcription factor complex binding"/>
    <property type="evidence" value="ECO:0007669"/>
    <property type="project" value="TreeGrafter"/>
</dbReference>
<evidence type="ECO:0000256" key="4">
    <source>
        <dbReference type="ARBA" id="ARBA00023163"/>
    </source>
</evidence>
<comment type="caution">
    <text evidence="9">The sequence shown here is derived from an EMBL/GenBank/DDBJ whole genome shotgun (WGS) entry which is preliminary data.</text>
</comment>
<dbReference type="PANTHER" id="PTHR12716">
    <property type="entry name" value="TRANSCRIPTION INITIATION FACTOR IIE, BETA SUBUNIT"/>
    <property type="match status" value="1"/>
</dbReference>
<keyword evidence="3" id="KW-0238">DNA-binding</keyword>
<keyword evidence="5" id="KW-0539">Nucleus</keyword>
<feature type="region of interest" description="Disordered" evidence="7">
    <location>
        <begin position="278"/>
        <end position="300"/>
    </location>
</feature>
<dbReference type="InterPro" id="IPR040501">
    <property type="entry name" value="TFA2_Winged_2"/>
</dbReference>
<dbReference type="Pfam" id="PF18121">
    <property type="entry name" value="TFA2_Winged_2"/>
    <property type="match status" value="1"/>
</dbReference>
<evidence type="ECO:0000256" key="1">
    <source>
        <dbReference type="ARBA" id="ARBA00004123"/>
    </source>
</evidence>
<keyword evidence="4" id="KW-0804">Transcription</keyword>
<keyword evidence="2" id="KW-0805">Transcription regulation</keyword>
<dbReference type="AlphaFoldDB" id="A0A7J7N988"/>
<feature type="compositionally biased region" description="Polar residues" evidence="7">
    <location>
        <begin position="25"/>
        <end position="49"/>
    </location>
</feature>
<dbReference type="OrthoDB" id="3907302at2759"/>
<dbReference type="Proteomes" id="UP000541444">
    <property type="component" value="Unassembled WGS sequence"/>
</dbReference>
<organism evidence="9 10">
    <name type="scientific">Kingdonia uniflora</name>
    <dbReference type="NCBI Taxonomy" id="39325"/>
    <lineage>
        <taxon>Eukaryota</taxon>
        <taxon>Viridiplantae</taxon>
        <taxon>Streptophyta</taxon>
        <taxon>Embryophyta</taxon>
        <taxon>Tracheophyta</taxon>
        <taxon>Spermatophyta</taxon>
        <taxon>Magnoliopsida</taxon>
        <taxon>Ranunculales</taxon>
        <taxon>Circaeasteraceae</taxon>
        <taxon>Kingdonia</taxon>
    </lineage>
</organism>
<dbReference type="EMBL" id="JACGCM010000981">
    <property type="protein sequence ID" value="KAF6163448.1"/>
    <property type="molecule type" value="Genomic_DNA"/>
</dbReference>
<proteinExistence type="predicted"/>
<feature type="region of interest" description="Disordered" evidence="7">
    <location>
        <begin position="25"/>
        <end position="51"/>
    </location>
</feature>
<dbReference type="PROSITE" id="PS51351">
    <property type="entry name" value="TFIIE_BETA_C"/>
    <property type="match status" value="1"/>
</dbReference>
<feature type="domain" description="TFIIE beta" evidence="8">
    <location>
        <begin position="63"/>
        <end position="138"/>
    </location>
</feature>
<dbReference type="GO" id="GO:0003677">
    <property type="term" value="F:DNA binding"/>
    <property type="evidence" value="ECO:0007669"/>
    <property type="project" value="UniProtKB-KW"/>
</dbReference>
<evidence type="ECO:0000256" key="7">
    <source>
        <dbReference type="SAM" id="MobiDB-lite"/>
    </source>
</evidence>
<dbReference type="InterPro" id="IPR003166">
    <property type="entry name" value="TFIIE_bsu_DNA-bd"/>
</dbReference>
<comment type="subcellular location">
    <subcellularLocation>
        <location evidence="1">Nucleus</location>
    </subcellularLocation>
</comment>
<evidence type="ECO:0000313" key="9">
    <source>
        <dbReference type="EMBL" id="KAF6163448.1"/>
    </source>
</evidence>
<evidence type="ECO:0000256" key="5">
    <source>
        <dbReference type="ARBA" id="ARBA00023242"/>
    </source>
</evidence>
<dbReference type="GO" id="GO:0006367">
    <property type="term" value="P:transcription initiation at RNA polymerase II promoter"/>
    <property type="evidence" value="ECO:0007669"/>
    <property type="project" value="InterPro"/>
</dbReference>
<feature type="compositionally biased region" description="Polar residues" evidence="7">
    <location>
        <begin position="289"/>
        <end position="300"/>
    </location>
</feature>
<evidence type="ECO:0000256" key="6">
    <source>
        <dbReference type="ARBA" id="ARBA00025581"/>
    </source>
</evidence>
<keyword evidence="10" id="KW-1185">Reference proteome</keyword>
<comment type="function">
    <text evidence="6">Recruits TFIIH to the initiation complex and stimulates the RNA polymerase II C-terminal domain kinase and DNA-dependent ATPase activities of TFIIH. Both TFIIH and TFIIE are required for promoter clearance by RNA polymerase.</text>
</comment>
<sequence length="300" mass="33904">MGLKAQLVKFNQQQERCQTTLTSISRAGQSKANKSQKLTHASIHSSGASVPSPAVKFSSDTERLLKINLIQKSPVGAQIKRVIDVLFKTSGNLTMQQIYDECFVDVRRNKDVFNSLAQNVKVFYDGVCFSYKSKHDVKDKNQLLLLIRQFPEGIPVIDLEDSYPTIVEDLQALKSADLIWLLSNSDSREDIAYPNDPKIQGKVKVDSDLKECFHDIELPSDMIDIEKNLKVNGMKPATNTGNRRSLAQVYGIVPKTKPKEKRRKITNRTKVTNTHLPHLFQEVSENHTPESVNPQEQQDD</sequence>
<dbReference type="InterPro" id="IPR016656">
    <property type="entry name" value="TFIIE-bsu"/>
</dbReference>
<name>A0A7J7N988_9MAGN</name>
<dbReference type="GO" id="GO:0005673">
    <property type="term" value="C:transcription factor TFIIE complex"/>
    <property type="evidence" value="ECO:0007669"/>
    <property type="project" value="InterPro"/>
</dbReference>
<protein>
    <recommendedName>
        <fullName evidence="8">TFIIE beta domain-containing protein</fullName>
    </recommendedName>
</protein>
<evidence type="ECO:0000256" key="3">
    <source>
        <dbReference type="ARBA" id="ARBA00023125"/>
    </source>
</evidence>
<gene>
    <name evidence="9" type="ORF">GIB67_029297</name>
</gene>
<evidence type="ECO:0000256" key="2">
    <source>
        <dbReference type="ARBA" id="ARBA00023015"/>
    </source>
</evidence>
<evidence type="ECO:0000313" key="10">
    <source>
        <dbReference type="Proteomes" id="UP000541444"/>
    </source>
</evidence>